<dbReference type="Proteomes" id="UP000249720">
    <property type="component" value="Unassembled WGS sequence"/>
</dbReference>
<comment type="caution">
    <text evidence="1">The sequence shown here is derived from an EMBL/GenBank/DDBJ whole genome shotgun (WGS) entry which is preliminary data.</text>
</comment>
<accession>A0A2W7RGJ2</accession>
<gene>
    <name evidence="1" type="ORF">LX80_02771</name>
</gene>
<evidence type="ECO:0000313" key="2">
    <source>
        <dbReference type="Proteomes" id="UP000249720"/>
    </source>
</evidence>
<dbReference type="EMBL" id="QKZV01000013">
    <property type="protein sequence ID" value="PZX59524.1"/>
    <property type="molecule type" value="Genomic_DNA"/>
</dbReference>
<evidence type="ECO:0000313" key="1">
    <source>
        <dbReference type="EMBL" id="PZX59524.1"/>
    </source>
</evidence>
<organism evidence="1 2">
    <name type="scientific">Hydrotalea sandarakina</name>
    <dbReference type="NCBI Taxonomy" id="1004304"/>
    <lineage>
        <taxon>Bacteria</taxon>
        <taxon>Pseudomonadati</taxon>
        <taxon>Bacteroidota</taxon>
        <taxon>Chitinophagia</taxon>
        <taxon>Chitinophagales</taxon>
        <taxon>Chitinophagaceae</taxon>
        <taxon>Hydrotalea</taxon>
    </lineage>
</organism>
<dbReference type="RefSeq" id="WP_111297247.1">
    <property type="nucleotide sequence ID" value="NZ_QKZV01000013.1"/>
</dbReference>
<sequence length="351" mass="39089">MKIFYAVQATGNGHISRAMELLPYLQQYGTVDVFLSGSNSNLNPNLPVKFTSKGLSLFYGNKGGLDYVKMLRYCSPVRALKEAKALPLQDYDIVLNDFESITALACFLQNVPSVNFGHQAAFISPKTPRPDKKNIVGELVLKKYAPATAYVGLHFNQYDSFIFPPVIKQQIKQANPSNKGYITVYLSHYSDEVVAAALNKLPDVPFEVFSKKVKQRVKQGNITFIPISNEAFNHSMIHAHGIITGAGFETPAEALFLQKRLLCLPIRGQYEQLCNAAALADFNVPIIDKIDEHLHHHIANWLNVAPQKPLHLSHDTHAIVHQAILTAQTVKQQPANNFNNLLTEEDMLALS</sequence>
<dbReference type="AlphaFoldDB" id="A0A2W7RGJ2"/>
<proteinExistence type="predicted"/>
<keyword evidence="2" id="KW-1185">Reference proteome</keyword>
<dbReference type="OrthoDB" id="9793805at2"/>
<reference evidence="1 2" key="1">
    <citation type="submission" date="2018-06" db="EMBL/GenBank/DDBJ databases">
        <title>Genomic Encyclopedia of Archaeal and Bacterial Type Strains, Phase II (KMG-II): from individual species to whole genera.</title>
        <authorList>
            <person name="Goeker M."/>
        </authorList>
    </citation>
    <scope>NUCLEOTIDE SEQUENCE [LARGE SCALE GENOMIC DNA]</scope>
    <source>
        <strain evidence="1 2">DSM 23241</strain>
    </source>
</reference>
<protein>
    <submittedName>
        <fullName evidence="1">Uncharacterized protein (TIGR00661 family)</fullName>
    </submittedName>
</protein>
<dbReference type="Pfam" id="PF13528">
    <property type="entry name" value="Glyco_trans_1_3"/>
    <property type="match status" value="1"/>
</dbReference>
<name>A0A2W7RGJ2_9BACT</name>